<evidence type="ECO:0000313" key="12">
    <source>
        <dbReference type="Proteomes" id="UP000652013"/>
    </source>
</evidence>
<evidence type="ECO:0000256" key="10">
    <source>
        <dbReference type="HAMAP-Rule" id="MF_00454"/>
    </source>
</evidence>
<keyword evidence="10" id="KW-0406">Ion transport</keyword>
<comment type="function">
    <text evidence="9 10">Fluoride-specific ion channel. Important for reducing fluoride concentration in the cell, thus reducing its toxicity.</text>
</comment>
<dbReference type="GO" id="GO:0062054">
    <property type="term" value="F:fluoride channel activity"/>
    <property type="evidence" value="ECO:0007669"/>
    <property type="project" value="UniProtKB-UniRule"/>
</dbReference>
<evidence type="ECO:0000256" key="5">
    <source>
        <dbReference type="ARBA" id="ARBA00023136"/>
    </source>
</evidence>
<keyword evidence="6 10" id="KW-0407">Ion channel</keyword>
<keyword evidence="2 10" id="KW-1003">Cell membrane</keyword>
<evidence type="ECO:0000256" key="9">
    <source>
        <dbReference type="ARBA" id="ARBA00049940"/>
    </source>
</evidence>
<sequence length="120" mass="11941">MPGQRPDLPVVAAVAAGGALGALARHGLTTAWPSLWATLLVNVTGCLLIGAVATAVPHRRLLRPFLGVGVLGGYTTFSAFTVDALRAGSPAVAFGYLAATVAGALLAVWAGAALAGRPAR</sequence>
<feature type="binding site" evidence="10">
    <location>
        <position position="72"/>
    </location>
    <ligand>
        <name>Na(+)</name>
        <dbReference type="ChEBI" id="CHEBI:29101"/>
        <note>structural</note>
    </ligand>
</feature>
<dbReference type="HAMAP" id="MF_00454">
    <property type="entry name" value="FluC"/>
    <property type="match status" value="1"/>
</dbReference>
<accession>A0A8J4DJ88</accession>
<feature type="binding site" evidence="10">
    <location>
        <position position="75"/>
    </location>
    <ligand>
        <name>Na(+)</name>
        <dbReference type="ChEBI" id="CHEBI:29101"/>
        <note>structural</note>
    </ligand>
</feature>
<reference evidence="11" key="1">
    <citation type="submission" date="2021-01" db="EMBL/GenBank/DDBJ databases">
        <title>Whole genome shotgun sequence of Spirilliplanes yamanashiensis NBRC 15828.</title>
        <authorList>
            <person name="Komaki H."/>
            <person name="Tamura T."/>
        </authorList>
    </citation>
    <scope>NUCLEOTIDE SEQUENCE</scope>
    <source>
        <strain evidence="11">NBRC 15828</strain>
    </source>
</reference>
<evidence type="ECO:0000256" key="2">
    <source>
        <dbReference type="ARBA" id="ARBA00022475"/>
    </source>
</evidence>
<dbReference type="RefSeq" id="WP_203939176.1">
    <property type="nucleotide sequence ID" value="NZ_BAAAGJ010000002.1"/>
</dbReference>
<evidence type="ECO:0000313" key="11">
    <source>
        <dbReference type="EMBL" id="GIJ03927.1"/>
    </source>
</evidence>
<keyword evidence="10" id="KW-0479">Metal-binding</keyword>
<evidence type="ECO:0000256" key="7">
    <source>
        <dbReference type="ARBA" id="ARBA00035120"/>
    </source>
</evidence>
<gene>
    <name evidence="10" type="primary">fluC</name>
    <name evidence="10" type="synonym">crcB</name>
    <name evidence="11" type="ORF">Sya03_32790</name>
</gene>
<keyword evidence="10" id="KW-0915">Sodium</keyword>
<feature type="transmembrane region" description="Helical" evidence="10">
    <location>
        <begin position="34"/>
        <end position="53"/>
    </location>
</feature>
<keyword evidence="12" id="KW-1185">Reference proteome</keyword>
<dbReference type="AlphaFoldDB" id="A0A8J4DJ88"/>
<comment type="similarity">
    <text evidence="7 10">Belongs to the fluoride channel Fluc/FEX (TC 1.A.43) family.</text>
</comment>
<keyword evidence="10" id="KW-0813">Transport</keyword>
<keyword evidence="5 10" id="KW-0472">Membrane</keyword>
<keyword evidence="4 10" id="KW-1133">Transmembrane helix</keyword>
<dbReference type="Proteomes" id="UP000652013">
    <property type="component" value="Unassembled WGS sequence"/>
</dbReference>
<evidence type="ECO:0000256" key="8">
    <source>
        <dbReference type="ARBA" id="ARBA00035585"/>
    </source>
</evidence>
<dbReference type="GO" id="GO:0005886">
    <property type="term" value="C:plasma membrane"/>
    <property type="evidence" value="ECO:0007669"/>
    <property type="project" value="UniProtKB-SubCell"/>
</dbReference>
<comment type="subcellular location">
    <subcellularLocation>
        <location evidence="1 10">Cell membrane</location>
        <topology evidence="1 10">Multi-pass membrane protein</topology>
    </subcellularLocation>
</comment>
<evidence type="ECO:0000256" key="6">
    <source>
        <dbReference type="ARBA" id="ARBA00023303"/>
    </source>
</evidence>
<protein>
    <recommendedName>
        <fullName evidence="10">Fluoride-specific ion channel FluC</fullName>
    </recommendedName>
</protein>
<comment type="activity regulation">
    <text evidence="10">Na(+) is not transported, but it plays an essential structural role and its presence is essential for fluoride channel function.</text>
</comment>
<evidence type="ECO:0000256" key="3">
    <source>
        <dbReference type="ARBA" id="ARBA00022692"/>
    </source>
</evidence>
<comment type="catalytic activity">
    <reaction evidence="8">
        <text>fluoride(in) = fluoride(out)</text>
        <dbReference type="Rhea" id="RHEA:76159"/>
        <dbReference type="ChEBI" id="CHEBI:17051"/>
    </reaction>
    <physiologicalReaction direction="left-to-right" evidence="8">
        <dbReference type="Rhea" id="RHEA:76160"/>
    </physiologicalReaction>
</comment>
<dbReference type="Pfam" id="PF02537">
    <property type="entry name" value="CRCB"/>
    <property type="match status" value="1"/>
</dbReference>
<comment type="caution">
    <text evidence="11">The sequence shown here is derived from an EMBL/GenBank/DDBJ whole genome shotgun (WGS) entry which is preliminary data.</text>
</comment>
<proteinExistence type="inferred from homology"/>
<dbReference type="GO" id="GO:0140114">
    <property type="term" value="P:cellular detoxification of fluoride"/>
    <property type="evidence" value="ECO:0007669"/>
    <property type="project" value="UniProtKB-UniRule"/>
</dbReference>
<evidence type="ECO:0000256" key="1">
    <source>
        <dbReference type="ARBA" id="ARBA00004651"/>
    </source>
</evidence>
<name>A0A8J4DJ88_9ACTN</name>
<organism evidence="11 12">
    <name type="scientific">Spirilliplanes yamanashiensis</name>
    <dbReference type="NCBI Taxonomy" id="42233"/>
    <lineage>
        <taxon>Bacteria</taxon>
        <taxon>Bacillati</taxon>
        <taxon>Actinomycetota</taxon>
        <taxon>Actinomycetes</taxon>
        <taxon>Micromonosporales</taxon>
        <taxon>Micromonosporaceae</taxon>
        <taxon>Spirilliplanes</taxon>
    </lineage>
</organism>
<dbReference type="GO" id="GO:0046872">
    <property type="term" value="F:metal ion binding"/>
    <property type="evidence" value="ECO:0007669"/>
    <property type="project" value="UniProtKB-KW"/>
</dbReference>
<keyword evidence="3 10" id="KW-0812">Transmembrane</keyword>
<feature type="transmembrane region" description="Helical" evidence="10">
    <location>
        <begin position="65"/>
        <end position="82"/>
    </location>
</feature>
<feature type="transmembrane region" description="Helical" evidence="10">
    <location>
        <begin position="94"/>
        <end position="115"/>
    </location>
</feature>
<dbReference type="InterPro" id="IPR003691">
    <property type="entry name" value="FluC"/>
</dbReference>
<evidence type="ECO:0000256" key="4">
    <source>
        <dbReference type="ARBA" id="ARBA00022989"/>
    </source>
</evidence>
<dbReference type="EMBL" id="BOOY01000025">
    <property type="protein sequence ID" value="GIJ03927.1"/>
    <property type="molecule type" value="Genomic_DNA"/>
</dbReference>